<keyword evidence="3" id="KW-0732">Signal</keyword>
<dbReference type="InterPro" id="IPR025997">
    <property type="entry name" value="SBP_2_dom"/>
</dbReference>
<dbReference type="KEGG" id="dar:Daro_2881"/>
<dbReference type="InterPro" id="IPR028082">
    <property type="entry name" value="Peripla_BP_I"/>
</dbReference>
<evidence type="ECO:0000256" key="1">
    <source>
        <dbReference type="ARBA" id="ARBA00004196"/>
    </source>
</evidence>
<protein>
    <submittedName>
        <fullName evidence="5">Monosaccharide ABC transporter substrate-binding protein, CUT2 family</fullName>
    </submittedName>
</protein>
<dbReference type="Gene3D" id="3.40.50.2300">
    <property type="match status" value="2"/>
</dbReference>
<dbReference type="GO" id="GO:0030246">
    <property type="term" value="F:carbohydrate binding"/>
    <property type="evidence" value="ECO:0007669"/>
    <property type="project" value="UniProtKB-ARBA"/>
</dbReference>
<organism evidence="5">
    <name type="scientific">Dechloromonas aromatica (strain RCB)</name>
    <dbReference type="NCBI Taxonomy" id="159087"/>
    <lineage>
        <taxon>Bacteria</taxon>
        <taxon>Pseudomonadati</taxon>
        <taxon>Pseudomonadota</taxon>
        <taxon>Betaproteobacteria</taxon>
        <taxon>Rhodocyclales</taxon>
        <taxon>Azonexaceae</taxon>
        <taxon>Dechloromonas</taxon>
    </lineage>
</organism>
<dbReference type="AlphaFoldDB" id="Q47C20"/>
<proteinExistence type="inferred from homology"/>
<name>Q47C20_DECAR</name>
<dbReference type="PANTHER" id="PTHR46847:SF2">
    <property type="entry name" value="ABC TRANSPORTER SUGAR-BINDING PROTEIN"/>
    <property type="match status" value="1"/>
</dbReference>
<accession>Q47C20</accession>
<dbReference type="GO" id="GO:0030313">
    <property type="term" value="C:cell envelope"/>
    <property type="evidence" value="ECO:0007669"/>
    <property type="project" value="UniProtKB-SubCell"/>
</dbReference>
<dbReference type="HOGENOM" id="CLU_048104_0_0_4"/>
<dbReference type="OrthoDB" id="9814427at2"/>
<reference evidence="5" key="1">
    <citation type="submission" date="2005-08" db="EMBL/GenBank/DDBJ databases">
        <title>Complete sequence of Dechloromonas aromatica RCB.</title>
        <authorList>
            <person name="Salinero K.K."/>
            <person name="Copeland A."/>
            <person name="Lucas S."/>
            <person name="Lapidus A."/>
            <person name="Barry K."/>
            <person name="Detter J.C."/>
            <person name="Glavina T."/>
            <person name="Hammon N."/>
            <person name="Israni S."/>
            <person name="Pitluck S."/>
            <person name="Di Bartolo G."/>
            <person name="Trong S."/>
            <person name="Schmutz J."/>
            <person name="Larimer F."/>
            <person name="Land M."/>
            <person name="Ivanova N."/>
            <person name="Richardson P."/>
        </authorList>
    </citation>
    <scope>NUCLEOTIDE SEQUENCE</scope>
    <source>
        <strain evidence="5">RCB</strain>
    </source>
</reference>
<sequence>MKRLAGLLALLLFVFPSLVWAMSVAFINPGKSDEAYWLTATKAMEAAAKDLDIRFEVFYAERQHPRVFELARQIVARPVADRPDYVVITNDYATGPELLRLFDAAGIKTFLAYSGISEPVERAVTGQPREHFKGWLGSLEPRAQEAGYLTAKALIQQGRRAQAQAADGRLHFLAISGDRSTPASNRRGEGMRRAVAEAGDVVLEQEIFSGWNRAKAAEQSEWLFQRYPLARLVWAGNDQMAFGAMQVWEKRGGKPGKDAWFSAVNASPEAMAALKSGRLAALAGGHFICGAWALVMLYDYDHGRDFAEGEGVEVNQSMFTLFSQKDADRFMVRFGQLHFDQVNFRRFSKALNPKLKRYDFNFRQLLD</sequence>
<dbReference type="EMBL" id="CP000089">
    <property type="protein sequence ID" value="AAZ47611.1"/>
    <property type="molecule type" value="Genomic_DNA"/>
</dbReference>
<evidence type="ECO:0000256" key="2">
    <source>
        <dbReference type="ARBA" id="ARBA00007639"/>
    </source>
</evidence>
<dbReference type="eggNOG" id="COG1879">
    <property type="taxonomic scope" value="Bacteria"/>
</dbReference>
<dbReference type="STRING" id="159087.Daro_2881"/>
<evidence type="ECO:0000313" key="5">
    <source>
        <dbReference type="EMBL" id="AAZ47611.1"/>
    </source>
</evidence>
<dbReference type="PANTHER" id="PTHR46847">
    <property type="entry name" value="D-ALLOSE-BINDING PERIPLASMIC PROTEIN-RELATED"/>
    <property type="match status" value="1"/>
</dbReference>
<dbReference type="CDD" id="cd06324">
    <property type="entry name" value="PBP1_ABC_sugar_binding-like"/>
    <property type="match status" value="1"/>
</dbReference>
<comment type="subcellular location">
    <subcellularLocation>
        <location evidence="1">Cell envelope</location>
    </subcellularLocation>
</comment>
<evidence type="ECO:0000256" key="3">
    <source>
        <dbReference type="ARBA" id="ARBA00022729"/>
    </source>
</evidence>
<dbReference type="Pfam" id="PF13407">
    <property type="entry name" value="Peripla_BP_4"/>
    <property type="match status" value="1"/>
</dbReference>
<feature type="domain" description="Periplasmic binding protein" evidence="4">
    <location>
        <begin position="24"/>
        <end position="298"/>
    </location>
</feature>
<dbReference type="SUPFAM" id="SSF53822">
    <property type="entry name" value="Periplasmic binding protein-like I"/>
    <property type="match status" value="1"/>
</dbReference>
<evidence type="ECO:0000259" key="4">
    <source>
        <dbReference type="Pfam" id="PF13407"/>
    </source>
</evidence>
<comment type="similarity">
    <text evidence="2">Belongs to the bacterial solute-binding protein 2 family.</text>
</comment>
<gene>
    <name evidence="5" type="ordered locus">Daro_2881</name>
</gene>